<evidence type="ECO:0000313" key="2">
    <source>
        <dbReference type="EMBL" id="VEH69814.1"/>
    </source>
</evidence>
<name>A0A448MXH2_9ACTN</name>
<organism evidence="2 3">
    <name type="scientific">Arachnia propionica</name>
    <dbReference type="NCBI Taxonomy" id="1750"/>
    <lineage>
        <taxon>Bacteria</taxon>
        <taxon>Bacillati</taxon>
        <taxon>Actinomycetota</taxon>
        <taxon>Actinomycetes</taxon>
        <taxon>Propionibacteriales</taxon>
        <taxon>Propionibacteriaceae</taxon>
        <taxon>Arachnia</taxon>
    </lineage>
</organism>
<evidence type="ECO:0000313" key="3">
    <source>
        <dbReference type="Proteomes" id="UP000273044"/>
    </source>
</evidence>
<keyword evidence="1" id="KW-0175">Coiled coil</keyword>
<dbReference type="Proteomes" id="UP000273044">
    <property type="component" value="Chromosome"/>
</dbReference>
<proteinExistence type="predicted"/>
<reference evidence="2 3" key="1">
    <citation type="submission" date="2018-12" db="EMBL/GenBank/DDBJ databases">
        <authorList>
            <consortium name="Pathogen Informatics"/>
        </authorList>
    </citation>
    <scope>NUCLEOTIDE SEQUENCE [LARGE SCALE GENOMIC DNA]</scope>
    <source>
        <strain evidence="2 3">NCTC12967</strain>
    </source>
</reference>
<dbReference type="OMA" id="CVQARAN"/>
<evidence type="ECO:0000256" key="1">
    <source>
        <dbReference type="SAM" id="Coils"/>
    </source>
</evidence>
<protein>
    <submittedName>
        <fullName evidence="2">Uncharacterized protein</fullName>
    </submittedName>
</protein>
<accession>A0A448MXH2</accession>
<feature type="coiled-coil region" evidence="1">
    <location>
        <begin position="76"/>
        <end position="106"/>
    </location>
</feature>
<dbReference type="EMBL" id="LR134406">
    <property type="protein sequence ID" value="VEH69814.1"/>
    <property type="molecule type" value="Genomic_DNA"/>
</dbReference>
<dbReference type="AlphaFoldDB" id="A0A448MXH2"/>
<gene>
    <name evidence="2" type="ORF">NCTC12967_01092</name>
</gene>
<sequence length="242" mass="26083">MSLGGLMIMMIVAGMIFLALRGSRALNRGQQPQQLGAGPVRYGETPLGDAARASLDADITRFGDELRDLDLDVVGLELSEEARANYSEALDAYENAKQAMNQARYESDATAIAHILEEGRYAMACVKSRAQGQPVPERRPPCFFDPAHGPSTRNVTWAPPGGAPREVPACALDAARVTSGADPHIRMVQQGYQAVPYWQDQGHAAYARGYYEPYGLDPVVQGLAKGALLFGGFSLLMGLLDD</sequence>
<keyword evidence="3" id="KW-1185">Reference proteome</keyword>